<dbReference type="HOGENOM" id="CLU_183627_0_0_6"/>
<evidence type="ECO:0000313" key="2">
    <source>
        <dbReference type="Proteomes" id="UP000030341"/>
    </source>
</evidence>
<dbReference type="KEGG" id="pseo:OM33_01725"/>
<accession>A0A0A7EBW6</accession>
<dbReference type="NCBIfam" id="NF008362">
    <property type="entry name" value="PRK11152.1"/>
    <property type="match status" value="1"/>
</dbReference>
<name>A0A0A7EBW6_9GAMM</name>
<dbReference type="AlphaFoldDB" id="A0A0A7EBW6"/>
<organism evidence="1 2">
    <name type="scientific">Pseudoalteromonas piratica</name>
    <dbReference type="NCBI Taxonomy" id="1348114"/>
    <lineage>
        <taxon>Bacteria</taxon>
        <taxon>Pseudomonadati</taxon>
        <taxon>Pseudomonadota</taxon>
        <taxon>Gammaproteobacteria</taxon>
        <taxon>Alteromonadales</taxon>
        <taxon>Pseudoalteromonadaceae</taxon>
        <taxon>Pseudoalteromonas</taxon>
    </lineage>
</organism>
<dbReference type="SUPFAM" id="SSF55021">
    <property type="entry name" value="ACT-like"/>
    <property type="match status" value="1"/>
</dbReference>
<dbReference type="Gene3D" id="3.30.70.260">
    <property type="match status" value="1"/>
</dbReference>
<dbReference type="RefSeq" id="WP_038637928.1">
    <property type="nucleotide sequence ID" value="NZ_CP009888.1"/>
</dbReference>
<protein>
    <submittedName>
        <fullName evidence="1">Acetolactate synthase</fullName>
    </submittedName>
</protein>
<dbReference type="OrthoDB" id="6198158at2"/>
<dbReference type="Proteomes" id="UP000030341">
    <property type="component" value="Chromosome 1"/>
</dbReference>
<evidence type="ECO:0000313" key="1">
    <source>
        <dbReference type="EMBL" id="AIY64013.1"/>
    </source>
</evidence>
<keyword evidence="2" id="KW-1185">Reference proteome</keyword>
<dbReference type="Pfam" id="PF13710">
    <property type="entry name" value="ACT_5"/>
    <property type="match status" value="1"/>
</dbReference>
<dbReference type="STRING" id="1348114.OM33_01725"/>
<proteinExistence type="predicted"/>
<reference evidence="1 2" key="1">
    <citation type="submission" date="2014-11" db="EMBL/GenBank/DDBJ databases">
        <title>Complete Genome Sequence of Pseudoalteromonas sp. Strain OCN003 Isolated from Kaneohe Bay, Oahu, Hawaii.</title>
        <authorList>
            <person name="Beurmann S."/>
            <person name="Videau P."/>
            <person name="Ushijima B."/>
            <person name="Smith A.M."/>
            <person name="Aeby G.S."/>
            <person name="Callahan S.M."/>
            <person name="Belcaid M."/>
        </authorList>
    </citation>
    <scope>NUCLEOTIDE SEQUENCE [LARGE SCALE GENOMIC DNA]</scope>
    <source>
        <strain evidence="1 2">OCN003</strain>
    </source>
</reference>
<gene>
    <name evidence="1" type="ORF">OM33_01725</name>
</gene>
<dbReference type="InterPro" id="IPR045865">
    <property type="entry name" value="ACT-like_dom_sf"/>
</dbReference>
<dbReference type="eggNOG" id="COG3978">
    <property type="taxonomic scope" value="Bacteria"/>
</dbReference>
<sequence>MKHNLSIEVKQQSIALERFLRVTRHRGFNLTSMNIESNEEKYIVNMMVDSDRPIYLLTQQLKKLVEVNQVEILDTHTLAATN</sequence>
<dbReference type="EMBL" id="CP009888">
    <property type="protein sequence ID" value="AIY64013.1"/>
    <property type="molecule type" value="Genomic_DNA"/>
</dbReference>